<proteinExistence type="predicted"/>
<organism evidence="1 2">
    <name type="scientific">Hymenobacter volaticus</name>
    <dbReference type="NCBI Taxonomy" id="2932254"/>
    <lineage>
        <taxon>Bacteria</taxon>
        <taxon>Pseudomonadati</taxon>
        <taxon>Bacteroidota</taxon>
        <taxon>Cytophagia</taxon>
        <taxon>Cytophagales</taxon>
        <taxon>Hymenobacteraceae</taxon>
        <taxon>Hymenobacter</taxon>
    </lineage>
</organism>
<geneLocation type="plasmid" evidence="1 2">
    <name>unnamed1</name>
</geneLocation>
<dbReference type="Proteomes" id="UP000830401">
    <property type="component" value="Plasmid unnamed1"/>
</dbReference>
<evidence type="ECO:0000313" key="2">
    <source>
        <dbReference type="Proteomes" id="UP000830401"/>
    </source>
</evidence>
<gene>
    <name evidence="1" type="ORF">MUN86_24330</name>
</gene>
<dbReference type="RefSeq" id="WP_245126025.1">
    <property type="nucleotide sequence ID" value="NZ_CP095062.1"/>
</dbReference>
<keyword evidence="2" id="KW-1185">Reference proteome</keyword>
<dbReference type="EMBL" id="CP095062">
    <property type="protein sequence ID" value="UOQ68631.1"/>
    <property type="molecule type" value="Genomic_DNA"/>
</dbReference>
<sequence>MEIRLQAAIHTARAGIARQLFANLNPSGHEKTNAISPDSINNFGFLRLHFARSYSSFLQVGDLPE</sequence>
<evidence type="ECO:0000313" key="1">
    <source>
        <dbReference type="EMBL" id="UOQ68631.1"/>
    </source>
</evidence>
<reference evidence="1" key="1">
    <citation type="submission" date="2022-04" db="EMBL/GenBank/DDBJ databases">
        <title>Hymenobacter sp. isolated from the air.</title>
        <authorList>
            <person name="Won M."/>
            <person name="Lee C.-M."/>
            <person name="Woen H.-Y."/>
            <person name="Kwon S.-W."/>
        </authorList>
    </citation>
    <scope>NUCLEOTIDE SEQUENCE</scope>
    <source>
        <strain evidence="1">5420S-77</strain>
        <plasmid evidence="1">unnamed1</plasmid>
    </source>
</reference>
<protein>
    <submittedName>
        <fullName evidence="1">Uncharacterized protein</fullName>
    </submittedName>
</protein>
<name>A0ABY4GCJ8_9BACT</name>
<accession>A0ABY4GCJ8</accession>
<keyword evidence="1" id="KW-0614">Plasmid</keyword>